<organism evidence="1">
    <name type="scientific">marine sediment metagenome</name>
    <dbReference type="NCBI Taxonomy" id="412755"/>
    <lineage>
        <taxon>unclassified sequences</taxon>
        <taxon>metagenomes</taxon>
        <taxon>ecological metagenomes</taxon>
    </lineage>
</organism>
<protein>
    <recommendedName>
        <fullName evidence="2">VRR-NUC domain-containing protein</fullName>
    </recommendedName>
</protein>
<name>A0A0F9FVR0_9ZZZZ</name>
<comment type="caution">
    <text evidence="1">The sequence shown here is derived from an EMBL/GenBank/DDBJ whole genome shotgun (WGS) entry which is preliminary data.</text>
</comment>
<dbReference type="AlphaFoldDB" id="A0A0F9FVR0"/>
<gene>
    <name evidence="1" type="ORF">LCGC14_1985420</name>
</gene>
<reference evidence="1" key="1">
    <citation type="journal article" date="2015" name="Nature">
        <title>Complex archaea that bridge the gap between prokaryotes and eukaryotes.</title>
        <authorList>
            <person name="Spang A."/>
            <person name="Saw J.H."/>
            <person name="Jorgensen S.L."/>
            <person name="Zaremba-Niedzwiedzka K."/>
            <person name="Martijn J."/>
            <person name="Lind A.E."/>
            <person name="van Eijk R."/>
            <person name="Schleper C."/>
            <person name="Guy L."/>
            <person name="Ettema T.J."/>
        </authorList>
    </citation>
    <scope>NUCLEOTIDE SEQUENCE</scope>
</reference>
<proteinExistence type="predicted"/>
<evidence type="ECO:0008006" key="2">
    <source>
        <dbReference type="Google" id="ProtNLM"/>
    </source>
</evidence>
<dbReference type="EMBL" id="LAZR01022295">
    <property type="protein sequence ID" value="KKL82371.1"/>
    <property type="molecule type" value="Genomic_DNA"/>
</dbReference>
<evidence type="ECO:0000313" key="1">
    <source>
        <dbReference type="EMBL" id="KKL82371.1"/>
    </source>
</evidence>
<sequence>MRLDARTDANQNEIVQALRDVGASVAITSALGKGFVDLVAGYRGINYLIEIKDGSKPPSARRLTPDEQEFHDLWRGAVIVVNDVDEALKAIGAI</sequence>
<accession>A0A0F9FVR0</accession>